<feature type="non-terminal residue" evidence="6">
    <location>
        <position position="157"/>
    </location>
</feature>
<comment type="caution">
    <text evidence="6">The sequence shown here is derived from an EMBL/GenBank/DDBJ whole genome shotgun (WGS) entry which is preliminary data.</text>
</comment>
<feature type="transmembrane region" description="Helical" evidence="5">
    <location>
        <begin position="20"/>
        <end position="42"/>
    </location>
</feature>
<dbReference type="PANTHER" id="PTHR43184">
    <property type="entry name" value="MAJOR FACILITATOR SUPERFAMILY TRANSPORTER 16, ISOFORM B"/>
    <property type="match status" value="1"/>
</dbReference>
<keyword evidence="4 5" id="KW-0472">Membrane</keyword>
<comment type="subcellular location">
    <subcellularLocation>
        <location evidence="1">Membrane</location>
        <topology evidence="1">Multi-pass membrane protein</topology>
    </subcellularLocation>
</comment>
<keyword evidence="2 5" id="KW-0812">Transmembrane</keyword>
<evidence type="ECO:0000313" key="6">
    <source>
        <dbReference type="EMBL" id="KAJ7348221.1"/>
    </source>
</evidence>
<reference evidence="6" key="1">
    <citation type="submission" date="2023-01" db="EMBL/GenBank/DDBJ databases">
        <title>Genome assembly of the deep-sea coral Lophelia pertusa.</title>
        <authorList>
            <person name="Herrera S."/>
            <person name="Cordes E."/>
        </authorList>
    </citation>
    <scope>NUCLEOTIDE SEQUENCE</scope>
    <source>
        <strain evidence="6">USNM1676648</strain>
        <tissue evidence="6">Polyp</tissue>
    </source>
</reference>
<dbReference type="AlphaFoldDB" id="A0A9W9YHB2"/>
<sequence>MDLDGKRNPNDSPDSGDELLGALDLAFLFSYAVGMFFSGFVAEHVDLRHFLTVGMLSSGLCSVLFGLGYFWKLHYFAFFVTVQSSGWPSVVECVGNWFGKGRGYSFIVPGCIICGMAVIVFLFLVVDPSHVGCTPPQQHTEPLPVDTTFSAEVVFEE</sequence>
<evidence type="ECO:0000256" key="1">
    <source>
        <dbReference type="ARBA" id="ARBA00004141"/>
    </source>
</evidence>
<gene>
    <name evidence="6" type="ORF">OS493_039438</name>
</gene>
<keyword evidence="3 5" id="KW-1133">Transmembrane helix</keyword>
<dbReference type="Proteomes" id="UP001163046">
    <property type="component" value="Unassembled WGS sequence"/>
</dbReference>
<feature type="transmembrane region" description="Helical" evidence="5">
    <location>
        <begin position="106"/>
        <end position="126"/>
    </location>
</feature>
<dbReference type="PANTHER" id="PTHR43184:SF12">
    <property type="entry name" value="SUGAR PHOSPHATE EXCHANGER 3"/>
    <property type="match status" value="1"/>
</dbReference>
<dbReference type="EMBL" id="MU827495">
    <property type="protein sequence ID" value="KAJ7348221.1"/>
    <property type="molecule type" value="Genomic_DNA"/>
</dbReference>
<accession>A0A9W9YHB2</accession>
<dbReference type="SUPFAM" id="SSF103473">
    <property type="entry name" value="MFS general substrate transporter"/>
    <property type="match status" value="1"/>
</dbReference>
<organism evidence="6 7">
    <name type="scientific">Desmophyllum pertusum</name>
    <dbReference type="NCBI Taxonomy" id="174260"/>
    <lineage>
        <taxon>Eukaryota</taxon>
        <taxon>Metazoa</taxon>
        <taxon>Cnidaria</taxon>
        <taxon>Anthozoa</taxon>
        <taxon>Hexacorallia</taxon>
        <taxon>Scleractinia</taxon>
        <taxon>Caryophylliina</taxon>
        <taxon>Caryophylliidae</taxon>
        <taxon>Desmophyllum</taxon>
    </lineage>
</organism>
<feature type="transmembrane region" description="Helical" evidence="5">
    <location>
        <begin position="49"/>
        <end position="71"/>
    </location>
</feature>
<keyword evidence="7" id="KW-1185">Reference proteome</keyword>
<evidence type="ECO:0000313" key="7">
    <source>
        <dbReference type="Proteomes" id="UP001163046"/>
    </source>
</evidence>
<dbReference type="OrthoDB" id="3639251at2759"/>
<dbReference type="Gene3D" id="1.20.1250.20">
    <property type="entry name" value="MFS general substrate transporter like domains"/>
    <property type="match status" value="1"/>
</dbReference>
<evidence type="ECO:0000256" key="4">
    <source>
        <dbReference type="ARBA" id="ARBA00023136"/>
    </source>
</evidence>
<dbReference type="InterPro" id="IPR036259">
    <property type="entry name" value="MFS_trans_sf"/>
</dbReference>
<evidence type="ECO:0000256" key="3">
    <source>
        <dbReference type="ARBA" id="ARBA00022989"/>
    </source>
</evidence>
<name>A0A9W9YHB2_9CNID</name>
<dbReference type="GO" id="GO:0016020">
    <property type="term" value="C:membrane"/>
    <property type="evidence" value="ECO:0007669"/>
    <property type="project" value="UniProtKB-SubCell"/>
</dbReference>
<proteinExistence type="predicted"/>
<evidence type="ECO:0000256" key="5">
    <source>
        <dbReference type="SAM" id="Phobius"/>
    </source>
</evidence>
<evidence type="ECO:0000256" key="2">
    <source>
        <dbReference type="ARBA" id="ARBA00022692"/>
    </source>
</evidence>
<protein>
    <submittedName>
        <fullName evidence="6">Uncharacterized protein</fullName>
    </submittedName>
</protein>